<accession>A0A520RVQ2</accession>
<protein>
    <submittedName>
        <fullName evidence="1">Uncharacterized protein</fullName>
    </submittedName>
</protein>
<proteinExistence type="predicted"/>
<comment type="caution">
    <text evidence="1">The sequence shown here is derived from an EMBL/GenBank/DDBJ whole genome shotgun (WGS) entry which is preliminary data.</text>
</comment>
<evidence type="ECO:0000313" key="1">
    <source>
        <dbReference type="EMBL" id="RZO74254.1"/>
    </source>
</evidence>
<evidence type="ECO:0000313" key="2">
    <source>
        <dbReference type="Proteomes" id="UP000320404"/>
    </source>
</evidence>
<dbReference type="EMBL" id="SHAH01000108">
    <property type="protein sequence ID" value="RZO74254.1"/>
    <property type="molecule type" value="Genomic_DNA"/>
</dbReference>
<organism evidence="1 2">
    <name type="scientific">OM182 bacterium</name>
    <dbReference type="NCBI Taxonomy" id="2510334"/>
    <lineage>
        <taxon>Bacteria</taxon>
        <taxon>Pseudomonadati</taxon>
        <taxon>Pseudomonadota</taxon>
        <taxon>Gammaproteobacteria</taxon>
        <taxon>OMG group</taxon>
        <taxon>OM182 clade</taxon>
    </lineage>
</organism>
<reference evidence="1 2" key="1">
    <citation type="submission" date="2019-02" db="EMBL/GenBank/DDBJ databases">
        <title>Prokaryotic population dynamics and viral predation in marine succession experiment using metagenomics: the confinement effect.</title>
        <authorList>
            <person name="Haro-Moreno J.M."/>
            <person name="Rodriguez-Valera F."/>
            <person name="Lopez-Perez M."/>
        </authorList>
    </citation>
    <scope>NUCLEOTIDE SEQUENCE [LARGE SCALE GENOMIC DNA]</scope>
    <source>
        <strain evidence="1">MED-G158</strain>
    </source>
</reference>
<dbReference type="AlphaFoldDB" id="A0A520RVQ2"/>
<dbReference type="Proteomes" id="UP000320404">
    <property type="component" value="Unassembled WGS sequence"/>
</dbReference>
<gene>
    <name evidence="1" type="ORF">EVA69_06170</name>
</gene>
<name>A0A520RVQ2_9GAMM</name>
<sequence length="137" mass="15335">MPKDRYQIVPYTNTRHKAPMHRILLAILLTLLLAACDIPYVAEGSWDVVYVLPDREIHATWHIDEDAGLRMEGMLVMTIDEFELAGSRMSWSADAPSPLDPAGETQRMNFNGTVNGNRFAGTLYTQSGNLTVNGSRR</sequence>